<feature type="compositionally biased region" description="Gly residues" evidence="1">
    <location>
        <begin position="91"/>
        <end position="100"/>
    </location>
</feature>
<accession>A0ABQ9TPX9</accession>
<feature type="compositionally biased region" description="Pro residues" evidence="1">
    <location>
        <begin position="75"/>
        <end position="87"/>
    </location>
</feature>
<protein>
    <recommendedName>
        <fullName evidence="4">Basic proline-rich protein-like</fullName>
    </recommendedName>
</protein>
<evidence type="ECO:0000313" key="3">
    <source>
        <dbReference type="Proteomes" id="UP001266305"/>
    </source>
</evidence>
<sequence length="124" mass="12379">MSPCAGARGGPPQPAAGPSYLESPSVPPAPWHRPCRFAPLPLPPAVQYPPERESGSRAAGSPTARAVLGPKRSGPAPPPPGARPCPAMPGGDPGSAGRGVGGDRPDLRPEPGEPAPGALVPRSR</sequence>
<organism evidence="2 3">
    <name type="scientific">Saguinus oedipus</name>
    <name type="common">Cotton-top tamarin</name>
    <name type="synonym">Oedipomidas oedipus</name>
    <dbReference type="NCBI Taxonomy" id="9490"/>
    <lineage>
        <taxon>Eukaryota</taxon>
        <taxon>Metazoa</taxon>
        <taxon>Chordata</taxon>
        <taxon>Craniata</taxon>
        <taxon>Vertebrata</taxon>
        <taxon>Euteleostomi</taxon>
        <taxon>Mammalia</taxon>
        <taxon>Eutheria</taxon>
        <taxon>Euarchontoglires</taxon>
        <taxon>Primates</taxon>
        <taxon>Haplorrhini</taxon>
        <taxon>Platyrrhini</taxon>
        <taxon>Cebidae</taxon>
        <taxon>Callitrichinae</taxon>
        <taxon>Saguinus</taxon>
    </lineage>
</organism>
<feature type="region of interest" description="Disordered" evidence="1">
    <location>
        <begin position="1"/>
        <end position="124"/>
    </location>
</feature>
<gene>
    <name evidence="2" type="ORF">P7K49_035682</name>
</gene>
<evidence type="ECO:0000313" key="2">
    <source>
        <dbReference type="EMBL" id="KAK2086257.1"/>
    </source>
</evidence>
<feature type="compositionally biased region" description="Basic and acidic residues" evidence="1">
    <location>
        <begin position="101"/>
        <end position="111"/>
    </location>
</feature>
<dbReference type="EMBL" id="JASSZA010000020">
    <property type="protein sequence ID" value="KAK2086257.1"/>
    <property type="molecule type" value="Genomic_DNA"/>
</dbReference>
<comment type="caution">
    <text evidence="2">The sequence shown here is derived from an EMBL/GenBank/DDBJ whole genome shotgun (WGS) entry which is preliminary data.</text>
</comment>
<name>A0ABQ9TPX9_SAGOE</name>
<evidence type="ECO:0008006" key="4">
    <source>
        <dbReference type="Google" id="ProtNLM"/>
    </source>
</evidence>
<keyword evidence="3" id="KW-1185">Reference proteome</keyword>
<proteinExistence type="predicted"/>
<reference evidence="2 3" key="1">
    <citation type="submission" date="2023-05" db="EMBL/GenBank/DDBJ databases">
        <title>B98-5 Cell Line De Novo Hybrid Assembly: An Optical Mapping Approach.</title>
        <authorList>
            <person name="Kananen K."/>
            <person name="Auerbach J.A."/>
            <person name="Kautto E."/>
            <person name="Blachly J.S."/>
        </authorList>
    </citation>
    <scope>NUCLEOTIDE SEQUENCE [LARGE SCALE GENOMIC DNA]</scope>
    <source>
        <strain evidence="2">B95-8</strain>
        <tissue evidence="2">Cell line</tissue>
    </source>
</reference>
<evidence type="ECO:0000256" key="1">
    <source>
        <dbReference type="SAM" id="MobiDB-lite"/>
    </source>
</evidence>
<dbReference type="Proteomes" id="UP001266305">
    <property type="component" value="Unassembled WGS sequence"/>
</dbReference>